<comment type="catalytic activity">
    <reaction evidence="1">
        <text>S-ubiquitinyl-[E2 ubiquitin-conjugating enzyme]-L-cysteine + [acceptor protein]-L-lysine = [E2 ubiquitin-conjugating enzyme]-L-cysteine + N(6)-ubiquitinyl-[acceptor protein]-L-lysine.</text>
        <dbReference type="EC" id="2.3.2.27"/>
    </reaction>
</comment>
<evidence type="ECO:0000313" key="6">
    <source>
        <dbReference type="EMBL" id="KAL2503409.1"/>
    </source>
</evidence>
<dbReference type="EMBL" id="JBFOLJ010000010">
    <property type="protein sequence ID" value="KAL2503409.1"/>
    <property type="molecule type" value="Genomic_DNA"/>
</dbReference>
<dbReference type="AlphaFoldDB" id="A0ABD1SUB7"/>
<feature type="compositionally biased region" description="Polar residues" evidence="4">
    <location>
        <begin position="174"/>
        <end position="187"/>
    </location>
</feature>
<dbReference type="Gene3D" id="3.40.50.620">
    <property type="entry name" value="HUPs"/>
    <property type="match status" value="1"/>
</dbReference>
<dbReference type="Proteomes" id="UP001604277">
    <property type="component" value="Unassembled WGS sequence"/>
</dbReference>
<dbReference type="InterPro" id="IPR006016">
    <property type="entry name" value="UspA"/>
</dbReference>
<dbReference type="EC" id="2.3.2.27" evidence="2"/>
<dbReference type="SUPFAM" id="SSF52402">
    <property type="entry name" value="Adenine nucleotide alpha hydrolases-like"/>
    <property type="match status" value="1"/>
</dbReference>
<gene>
    <name evidence="6" type="ORF">Fot_37257</name>
</gene>
<keyword evidence="7" id="KW-1185">Reference proteome</keyword>
<protein>
    <recommendedName>
        <fullName evidence="2">RING-type E3 ubiquitin transferase</fullName>
        <ecNumber evidence="2">2.3.2.27</ecNumber>
    </recommendedName>
</protein>
<evidence type="ECO:0000259" key="5">
    <source>
        <dbReference type="Pfam" id="PF00582"/>
    </source>
</evidence>
<accession>A0ABD1SUB7</accession>
<name>A0ABD1SUB7_9LAMI</name>
<sequence length="206" mass="22789">MTSPRWDGDKSKEMVAVAIDKDKGSQAALKWACDHLLGKGKRVTLLHVKLKPLGSYVAFSDNDDAVKSYKACQIDSQTKELFLPFRCFCTRKDIQVDEVCLEDTDVARALCEYVKQNSIENLVMGATSRGGFVRRLKSADVATNVSKEAPEFCNVYVISKGKISSVRSASITAVNQPPRQLQNQTNTPPAPTDARFSQGTEHEIFL</sequence>
<evidence type="ECO:0000256" key="4">
    <source>
        <dbReference type="SAM" id="MobiDB-lite"/>
    </source>
</evidence>
<reference evidence="7" key="1">
    <citation type="submission" date="2024-07" db="EMBL/GenBank/DDBJ databases">
        <title>Two chromosome-level genome assemblies of Korean endemic species Abeliophyllum distichum and Forsythia ovata (Oleaceae).</title>
        <authorList>
            <person name="Jang H."/>
        </authorList>
    </citation>
    <scope>NUCLEOTIDE SEQUENCE [LARGE SCALE GENOMIC DNA]</scope>
</reference>
<dbReference type="InterPro" id="IPR051348">
    <property type="entry name" value="U-box_ubiquitin_ligases"/>
</dbReference>
<dbReference type="Pfam" id="PF00582">
    <property type="entry name" value="Usp"/>
    <property type="match status" value="1"/>
</dbReference>
<organism evidence="6 7">
    <name type="scientific">Forsythia ovata</name>
    <dbReference type="NCBI Taxonomy" id="205694"/>
    <lineage>
        <taxon>Eukaryota</taxon>
        <taxon>Viridiplantae</taxon>
        <taxon>Streptophyta</taxon>
        <taxon>Embryophyta</taxon>
        <taxon>Tracheophyta</taxon>
        <taxon>Spermatophyta</taxon>
        <taxon>Magnoliopsida</taxon>
        <taxon>eudicotyledons</taxon>
        <taxon>Gunneridae</taxon>
        <taxon>Pentapetalae</taxon>
        <taxon>asterids</taxon>
        <taxon>lamiids</taxon>
        <taxon>Lamiales</taxon>
        <taxon>Oleaceae</taxon>
        <taxon>Forsythieae</taxon>
        <taxon>Forsythia</taxon>
    </lineage>
</organism>
<evidence type="ECO:0000313" key="7">
    <source>
        <dbReference type="Proteomes" id="UP001604277"/>
    </source>
</evidence>
<keyword evidence="3" id="KW-0833">Ubl conjugation pathway</keyword>
<feature type="domain" description="UspA" evidence="5">
    <location>
        <begin position="15"/>
        <end position="150"/>
    </location>
</feature>
<dbReference type="PANTHER" id="PTHR45647">
    <property type="entry name" value="OS02G0152300 PROTEIN"/>
    <property type="match status" value="1"/>
</dbReference>
<dbReference type="GO" id="GO:0061630">
    <property type="term" value="F:ubiquitin protein ligase activity"/>
    <property type="evidence" value="ECO:0007669"/>
    <property type="project" value="UniProtKB-EC"/>
</dbReference>
<proteinExistence type="predicted"/>
<evidence type="ECO:0000256" key="2">
    <source>
        <dbReference type="ARBA" id="ARBA00012483"/>
    </source>
</evidence>
<evidence type="ECO:0000256" key="3">
    <source>
        <dbReference type="ARBA" id="ARBA00022786"/>
    </source>
</evidence>
<dbReference type="PANTHER" id="PTHR45647:SF132">
    <property type="entry name" value="KINASE WITH ADENINE NUCLEOTIDE ALPHA HYDROLASES-LIKE DOMAIN-CONTAINING PROTEIN"/>
    <property type="match status" value="1"/>
</dbReference>
<dbReference type="CDD" id="cd01989">
    <property type="entry name" value="USP_STK_Ubox_N"/>
    <property type="match status" value="1"/>
</dbReference>
<feature type="region of interest" description="Disordered" evidence="4">
    <location>
        <begin position="174"/>
        <end position="199"/>
    </location>
</feature>
<evidence type="ECO:0000256" key="1">
    <source>
        <dbReference type="ARBA" id="ARBA00000900"/>
    </source>
</evidence>
<comment type="caution">
    <text evidence="6">The sequence shown here is derived from an EMBL/GenBank/DDBJ whole genome shotgun (WGS) entry which is preliminary data.</text>
</comment>
<dbReference type="InterPro" id="IPR014729">
    <property type="entry name" value="Rossmann-like_a/b/a_fold"/>
</dbReference>